<sequence length="33" mass="3538">MPKMVVQVYSPTSNGAVLPLLCILASMSCHLSF</sequence>
<reference evidence="1 2" key="1">
    <citation type="submission" date="2015-05" db="EMBL/GenBank/DDBJ databases">
        <title>Evolution of Trichinella species and genotypes.</title>
        <authorList>
            <person name="Korhonen P.K."/>
            <person name="Edoardo P."/>
            <person name="Giuseppe L.R."/>
            <person name="Gasser R.B."/>
        </authorList>
    </citation>
    <scope>NUCLEOTIDE SEQUENCE [LARGE SCALE GENOMIC DNA]</scope>
    <source>
        <strain evidence="1">ISS10</strain>
    </source>
</reference>
<name>A0A0V1KHL2_9BILA</name>
<dbReference type="PROSITE" id="PS51257">
    <property type="entry name" value="PROKAR_LIPOPROTEIN"/>
    <property type="match status" value="1"/>
</dbReference>
<proteinExistence type="predicted"/>
<gene>
    <name evidence="1" type="ORF">T02_11991</name>
</gene>
<dbReference type="Proteomes" id="UP000054721">
    <property type="component" value="Unassembled WGS sequence"/>
</dbReference>
<dbReference type="AlphaFoldDB" id="A0A0V1KHL2"/>
<accession>A0A0V1KHL2</accession>
<protein>
    <submittedName>
        <fullName evidence="1">Uncharacterized protein</fullName>
    </submittedName>
</protein>
<keyword evidence="2" id="KW-1185">Reference proteome</keyword>
<evidence type="ECO:0000313" key="1">
    <source>
        <dbReference type="EMBL" id="KRZ46727.1"/>
    </source>
</evidence>
<organism evidence="1 2">
    <name type="scientific">Trichinella nativa</name>
    <dbReference type="NCBI Taxonomy" id="6335"/>
    <lineage>
        <taxon>Eukaryota</taxon>
        <taxon>Metazoa</taxon>
        <taxon>Ecdysozoa</taxon>
        <taxon>Nematoda</taxon>
        <taxon>Enoplea</taxon>
        <taxon>Dorylaimia</taxon>
        <taxon>Trichinellida</taxon>
        <taxon>Trichinellidae</taxon>
        <taxon>Trichinella</taxon>
    </lineage>
</organism>
<dbReference type="EMBL" id="JYDW01002394">
    <property type="protein sequence ID" value="KRZ46727.1"/>
    <property type="molecule type" value="Genomic_DNA"/>
</dbReference>
<comment type="caution">
    <text evidence="1">The sequence shown here is derived from an EMBL/GenBank/DDBJ whole genome shotgun (WGS) entry which is preliminary data.</text>
</comment>
<evidence type="ECO:0000313" key="2">
    <source>
        <dbReference type="Proteomes" id="UP000054721"/>
    </source>
</evidence>